<feature type="transmembrane region" description="Helical" evidence="1">
    <location>
        <begin position="178"/>
        <end position="202"/>
    </location>
</feature>
<sequence>MGWFTFWEKLDTWAQLLLVISCVASVAIAVLYVLLSITPILRFSGYVEGYYSLYNYRLSYTHNGQLIHMPHTDYVRHVVGVFSTASYTLAGVAVLAIAIARRKPFTAPGIAYGASTALIVLYGLLKGYIWRAIELDIARFNHLIGGTLTYRTLAGTITFEGIKVEQTIIYRVALLSPIPIILLTVAIIPSAIATGIAIYTFYKNNTQTEKPSRKTPVNKLKKVTAYTTIGLTTFALLASVFTYYPSSIAVNPQPPPATLEQPPYTYTCTGLLRTSRRALTYTDFEAYPVPGWTSYGGVWELSAGGGFKGNALRGRDNNGGVARQTSQYYWNTRIDGYTSLWVSVKVRAEAGDGYKGIGLLNADRSRLYEISVQSTATIYKWDGAWRLLGSTSVPGYSATRWYTLVLYYTVTATAVSFTLWIYDDTGALVATLTASDTGATRFTPTYAGVTIDAATDRWFRFDDFIVSTVDPRFLYFTGFYTGMRVEVWDNLGYLVNSTAAPAPSFTLGVVSDVVVGTGSDGRIVVRYPDAYLCGVLTVPSTDAILGGDAYTLSTAPITVVLGVNKTSASLALRISGDPRFTTEARVLWVNVFQLLYARLLLDSFSAPSTLNLDLWIEGAATSTRIGIRNGNPISTSTSIVQLNLGLGNTIYLRGNFTSANQVARLNLKLEICTMPGSMGVCVYYPIALELTSSST</sequence>
<keyword evidence="1" id="KW-0472">Membrane</keyword>
<feature type="transmembrane region" description="Helical" evidence="1">
    <location>
        <begin position="223"/>
        <end position="244"/>
    </location>
</feature>
<organism evidence="3">
    <name type="scientific">Ignisphaera aggregans</name>
    <dbReference type="NCBI Taxonomy" id="334771"/>
    <lineage>
        <taxon>Archaea</taxon>
        <taxon>Thermoproteota</taxon>
        <taxon>Thermoprotei</taxon>
        <taxon>Desulfurococcales</taxon>
        <taxon>Desulfurococcaceae</taxon>
        <taxon>Ignisphaera</taxon>
    </lineage>
</organism>
<keyword evidence="1" id="KW-0812">Transmembrane</keyword>
<proteinExistence type="predicted"/>
<keyword evidence="1" id="KW-1133">Transmembrane helix</keyword>
<dbReference type="EMBL" id="DTCK01000029">
    <property type="protein sequence ID" value="HGQ35907.1"/>
    <property type="molecule type" value="Genomic_DNA"/>
</dbReference>
<feature type="transmembrane region" description="Helical" evidence="1">
    <location>
        <begin position="78"/>
        <end position="99"/>
    </location>
</feature>
<evidence type="ECO:0000256" key="1">
    <source>
        <dbReference type="SAM" id="Phobius"/>
    </source>
</evidence>
<gene>
    <name evidence="3" type="ORF">ENU08_06920</name>
    <name evidence="2" type="ORF">ENU41_04440</name>
</gene>
<name>A0A7C4JK66_9CREN</name>
<protein>
    <submittedName>
        <fullName evidence="3">Uncharacterized protein</fullName>
    </submittedName>
</protein>
<feature type="transmembrane region" description="Helical" evidence="1">
    <location>
        <begin position="105"/>
        <end position="125"/>
    </location>
</feature>
<accession>A0A7C4JK66</accession>
<dbReference type="AlphaFoldDB" id="A0A7C4JK66"/>
<dbReference type="EMBL" id="DTBD01000063">
    <property type="protein sequence ID" value="HGQ64958.1"/>
    <property type="molecule type" value="Genomic_DNA"/>
</dbReference>
<evidence type="ECO:0000313" key="2">
    <source>
        <dbReference type="EMBL" id="HGQ35907.1"/>
    </source>
</evidence>
<reference evidence="3" key="1">
    <citation type="journal article" date="2020" name="mSystems">
        <title>Genome- and Community-Level Interaction Insights into Carbon Utilization and Element Cycling Functions of Hydrothermarchaeota in Hydrothermal Sediment.</title>
        <authorList>
            <person name="Zhou Z."/>
            <person name="Liu Y."/>
            <person name="Xu W."/>
            <person name="Pan J."/>
            <person name="Luo Z.H."/>
            <person name="Li M."/>
        </authorList>
    </citation>
    <scope>NUCLEOTIDE SEQUENCE [LARGE SCALE GENOMIC DNA]</scope>
    <source>
        <strain evidence="3">SpSt-637</strain>
        <strain evidence="2">SpSt-667</strain>
    </source>
</reference>
<evidence type="ECO:0000313" key="3">
    <source>
        <dbReference type="EMBL" id="HGQ64958.1"/>
    </source>
</evidence>
<feature type="transmembrane region" description="Helical" evidence="1">
    <location>
        <begin position="12"/>
        <end position="35"/>
    </location>
</feature>
<comment type="caution">
    <text evidence="3">The sequence shown here is derived from an EMBL/GenBank/DDBJ whole genome shotgun (WGS) entry which is preliminary data.</text>
</comment>